<feature type="chain" id="PRO_5039293578" evidence="1">
    <location>
        <begin position="21"/>
        <end position="137"/>
    </location>
</feature>
<keyword evidence="3" id="KW-1185">Reference proteome</keyword>
<gene>
    <name evidence="2" type="ORF">BN424_1819</name>
</gene>
<evidence type="ECO:0000313" key="3">
    <source>
        <dbReference type="Proteomes" id="UP000000212"/>
    </source>
</evidence>
<evidence type="ECO:0000256" key="1">
    <source>
        <dbReference type="SAM" id="SignalP"/>
    </source>
</evidence>
<feature type="signal peptide" evidence="1">
    <location>
        <begin position="1"/>
        <end position="20"/>
    </location>
</feature>
<reference evidence="3" key="1">
    <citation type="journal article" date="2013" name="Genome Announc.">
        <title>Complete Chromosome Sequence of Carnobacterium maltaromaticum LMA 28.</title>
        <authorList>
            <person name="Cailliez-Grimal C."/>
            <person name="Chaillou S."/>
            <person name="Anba-Mondoloni J."/>
            <person name="Loux V."/>
            <person name="Afzal M.I."/>
            <person name="Rahman A."/>
            <person name="Kergourlay G."/>
            <person name="Champomier-Verges M.C."/>
            <person name="Zagorec M."/>
            <person name="Dalgaard P."/>
            <person name="Leisner J.J."/>
            <person name="Prevost H."/>
            <person name="Revol-Junelles A.M."/>
            <person name="Borges F."/>
        </authorList>
    </citation>
    <scope>NUCLEOTIDE SEQUENCE</scope>
    <source>
        <strain evidence="3">LMA28</strain>
    </source>
</reference>
<proteinExistence type="predicted"/>
<dbReference type="RefSeq" id="WP_015076485.1">
    <property type="nucleotide sequence ID" value="NC_019425.2"/>
</dbReference>
<dbReference type="Proteomes" id="UP000000212">
    <property type="component" value="Chromosome"/>
</dbReference>
<keyword evidence="1" id="KW-0732">Signal</keyword>
<dbReference type="HOGENOM" id="CLU_1861597_0_0_9"/>
<keyword evidence="2" id="KW-0449">Lipoprotein</keyword>
<sequence length="137" mass="15647">MKKKSLVLMMFLFLAVGLIACGNADSKVPKKEALTFENFEKALKKEKYDLGEREEKMAEFIGAKEGFALPVNNKNIEIYQFEKNDKKLKEITKNKEFEIEGIAKIPVEVNGNFILIASEHPDKDKIIEIFNNFDGSK</sequence>
<dbReference type="PROSITE" id="PS51257">
    <property type="entry name" value="PROKAR_LIPOPROTEIN"/>
    <property type="match status" value="1"/>
</dbReference>
<name>K8E4B6_CARML</name>
<evidence type="ECO:0000313" key="2">
    <source>
        <dbReference type="EMBL" id="CCO11260.2"/>
    </source>
</evidence>
<dbReference type="EMBL" id="HE999757">
    <property type="protein sequence ID" value="CCO11260.2"/>
    <property type="molecule type" value="Genomic_DNA"/>
</dbReference>
<dbReference type="KEGG" id="cml:BN424_1819"/>
<dbReference type="eggNOG" id="ENOG502ZVVE">
    <property type="taxonomic scope" value="Bacteria"/>
</dbReference>
<accession>K8E4B6</accession>
<organism evidence="2 3">
    <name type="scientific">Carnobacterium maltaromaticum LMA28</name>
    <dbReference type="NCBI Taxonomy" id="1234679"/>
    <lineage>
        <taxon>Bacteria</taxon>
        <taxon>Bacillati</taxon>
        <taxon>Bacillota</taxon>
        <taxon>Bacilli</taxon>
        <taxon>Lactobacillales</taxon>
        <taxon>Carnobacteriaceae</taxon>
        <taxon>Carnobacterium</taxon>
    </lineage>
</organism>
<dbReference type="OrthoDB" id="337615at2"/>
<protein>
    <submittedName>
        <fullName evidence="2">Lipoprotein</fullName>
    </submittedName>
</protein>
<dbReference type="AlphaFoldDB" id="K8E4B6"/>